<dbReference type="InterPro" id="IPR036909">
    <property type="entry name" value="Cyt_c-like_dom_sf"/>
</dbReference>
<dbReference type="eggNOG" id="COG3474">
    <property type="taxonomic scope" value="Bacteria"/>
</dbReference>
<dbReference type="GO" id="GO:0020037">
    <property type="term" value="F:heme binding"/>
    <property type="evidence" value="ECO:0007669"/>
    <property type="project" value="InterPro"/>
</dbReference>
<sequence length="135" mass="14315" precursor="true">MKFSHIALAAALTVVGFAGSAHAADDAVMNKCRACHTWEAGKKGKQGPNLFGIVGSAAGSNADFKYNKSSVLPDVGAKGVVWDAALIDEYLQDPTKFLQRVLGDAKAKSKMTFKLKGADKADERAAIIEFLSNNK</sequence>
<evidence type="ECO:0000256" key="2">
    <source>
        <dbReference type="ARBA" id="ARBA00022617"/>
    </source>
</evidence>
<keyword evidence="3 6" id="KW-0479">Metal-binding</keyword>
<keyword evidence="2 6" id="KW-0349">Heme</keyword>
<dbReference type="PROSITE" id="PS51007">
    <property type="entry name" value="CYTC"/>
    <property type="match status" value="1"/>
</dbReference>
<name>A0LDJ5_MAGMM</name>
<evidence type="ECO:0000313" key="10">
    <source>
        <dbReference type="Proteomes" id="UP000002586"/>
    </source>
</evidence>
<dbReference type="GO" id="GO:0009055">
    <property type="term" value="F:electron transfer activity"/>
    <property type="evidence" value="ECO:0007669"/>
    <property type="project" value="InterPro"/>
</dbReference>
<reference evidence="10" key="1">
    <citation type="journal article" date="2009" name="Appl. Environ. Microbiol.">
        <title>Complete genome sequence of the chemolithoautotrophic marine magnetotactic coccus strain MC-1.</title>
        <authorList>
            <person name="Schubbe S."/>
            <person name="Williams T.J."/>
            <person name="Xie G."/>
            <person name="Kiss H.E."/>
            <person name="Brettin T.S."/>
            <person name="Martinez D."/>
            <person name="Ross C.A."/>
            <person name="Schuler D."/>
            <person name="Cox B.L."/>
            <person name="Nealson K.H."/>
            <person name="Bazylinski D.A."/>
        </authorList>
    </citation>
    <scope>NUCLEOTIDE SEQUENCE [LARGE SCALE GENOMIC DNA]</scope>
    <source>
        <strain evidence="10">ATCC BAA-1437 / JCM 17883 / MC-1</strain>
    </source>
</reference>
<keyword evidence="7" id="KW-0732">Signal</keyword>
<proteinExistence type="predicted"/>
<dbReference type="HOGENOM" id="CLU_060944_1_0_5"/>
<dbReference type="AlphaFoldDB" id="A0LDJ5"/>
<feature type="signal peptide" evidence="7">
    <location>
        <begin position="1"/>
        <end position="23"/>
    </location>
</feature>
<protein>
    <submittedName>
        <fullName evidence="9">Cytochrome c, class I</fullName>
    </submittedName>
</protein>
<dbReference type="InterPro" id="IPR002327">
    <property type="entry name" value="Cyt_c_1A/1B"/>
</dbReference>
<feature type="domain" description="Cytochrome c" evidence="8">
    <location>
        <begin position="19"/>
        <end position="135"/>
    </location>
</feature>
<gene>
    <name evidence="9" type="ordered locus">Mmc1_3553</name>
</gene>
<feature type="chain" id="PRO_5002626648" evidence="7">
    <location>
        <begin position="24"/>
        <end position="135"/>
    </location>
</feature>
<evidence type="ECO:0000256" key="5">
    <source>
        <dbReference type="ARBA" id="ARBA00023004"/>
    </source>
</evidence>
<evidence type="ECO:0000256" key="6">
    <source>
        <dbReference type="PROSITE-ProRule" id="PRU00433"/>
    </source>
</evidence>
<keyword evidence="1" id="KW-0813">Transport</keyword>
<dbReference type="RefSeq" id="WP_011715094.1">
    <property type="nucleotide sequence ID" value="NC_008576.1"/>
</dbReference>
<dbReference type="Gene3D" id="1.10.760.10">
    <property type="entry name" value="Cytochrome c-like domain"/>
    <property type="match status" value="1"/>
</dbReference>
<evidence type="ECO:0000256" key="1">
    <source>
        <dbReference type="ARBA" id="ARBA00022448"/>
    </source>
</evidence>
<keyword evidence="5 6" id="KW-0408">Iron</keyword>
<organism evidence="9 10">
    <name type="scientific">Magnetococcus marinus (strain ATCC BAA-1437 / JCM 17883 / MC-1)</name>
    <dbReference type="NCBI Taxonomy" id="156889"/>
    <lineage>
        <taxon>Bacteria</taxon>
        <taxon>Pseudomonadati</taxon>
        <taxon>Pseudomonadota</taxon>
        <taxon>Magnetococcia</taxon>
        <taxon>Magnetococcales</taxon>
        <taxon>Magnetococcaceae</taxon>
        <taxon>Magnetococcus</taxon>
    </lineage>
</organism>
<dbReference type="OrthoDB" id="9805828at2"/>
<dbReference type="SUPFAM" id="SSF46626">
    <property type="entry name" value="Cytochrome c"/>
    <property type="match status" value="1"/>
</dbReference>
<evidence type="ECO:0000256" key="3">
    <source>
        <dbReference type="ARBA" id="ARBA00022723"/>
    </source>
</evidence>
<dbReference type="EMBL" id="CP000471">
    <property type="protein sequence ID" value="ABK46038.1"/>
    <property type="molecule type" value="Genomic_DNA"/>
</dbReference>
<dbReference type="Proteomes" id="UP000002586">
    <property type="component" value="Chromosome"/>
</dbReference>
<evidence type="ECO:0000313" key="9">
    <source>
        <dbReference type="EMBL" id="ABK46038.1"/>
    </source>
</evidence>
<evidence type="ECO:0000259" key="8">
    <source>
        <dbReference type="PROSITE" id="PS51007"/>
    </source>
</evidence>
<accession>A0LDJ5</accession>
<keyword evidence="4" id="KW-0249">Electron transport</keyword>
<dbReference type="KEGG" id="mgm:Mmc1_3553"/>
<dbReference type="STRING" id="156889.Mmc1_3553"/>
<dbReference type="PANTHER" id="PTHR11961">
    <property type="entry name" value="CYTOCHROME C"/>
    <property type="match status" value="1"/>
</dbReference>
<dbReference type="GO" id="GO:0046872">
    <property type="term" value="F:metal ion binding"/>
    <property type="evidence" value="ECO:0007669"/>
    <property type="project" value="UniProtKB-KW"/>
</dbReference>
<keyword evidence="10" id="KW-1185">Reference proteome</keyword>
<evidence type="ECO:0000256" key="7">
    <source>
        <dbReference type="SAM" id="SignalP"/>
    </source>
</evidence>
<evidence type="ECO:0000256" key="4">
    <source>
        <dbReference type="ARBA" id="ARBA00022982"/>
    </source>
</evidence>
<dbReference type="InterPro" id="IPR009056">
    <property type="entry name" value="Cyt_c-like_dom"/>
</dbReference>
<reference evidence="9 10" key="2">
    <citation type="journal article" date="2012" name="Int. J. Syst. Evol. Microbiol.">
        <title>Magnetococcus marinus gen. nov., sp. nov., a marine, magnetotactic bacterium that represents a novel lineage (Magnetococcaceae fam. nov.; Magnetococcales ord. nov.) at the base of the Alphaproteobacteria.</title>
        <authorList>
            <person name="Bazylinski D.A."/>
            <person name="Williams T.J."/>
            <person name="Lefevre C.T."/>
            <person name="Berg R.J."/>
            <person name="Zhang C.L."/>
            <person name="Bowser S.S."/>
            <person name="Dean A.J."/>
            <person name="Beveridge T.J."/>
        </authorList>
    </citation>
    <scope>NUCLEOTIDE SEQUENCE [LARGE SCALE GENOMIC DNA]</scope>
    <source>
        <strain evidence="10">ATCC BAA-1437 / JCM 17883 / MC-1</strain>
    </source>
</reference>